<keyword evidence="3" id="KW-1185">Reference proteome</keyword>
<reference evidence="2 3" key="1">
    <citation type="submission" date="2019-08" db="EMBL/GenBank/DDBJ databases">
        <title>In-depth cultivation of the pig gut microbiome towards novel bacterial diversity and tailored functional studies.</title>
        <authorList>
            <person name="Wylensek D."/>
            <person name="Hitch T.C.A."/>
            <person name="Clavel T."/>
        </authorList>
    </citation>
    <scope>NUCLEOTIDE SEQUENCE [LARGE SCALE GENOMIC DNA]</scope>
    <source>
        <strain evidence="2 3">WCA-MUC-591-APC-3H</strain>
    </source>
</reference>
<comment type="caution">
    <text evidence="2">The sequence shown here is derived from an EMBL/GenBank/DDBJ whole genome shotgun (WGS) entry which is preliminary data.</text>
</comment>
<evidence type="ECO:0000313" key="2">
    <source>
        <dbReference type="EMBL" id="MST52558.1"/>
    </source>
</evidence>
<name>A0A6L5Y7T2_9FIRM</name>
<gene>
    <name evidence="2" type="ORF">FYJ64_09620</name>
</gene>
<evidence type="ECO:0000259" key="1">
    <source>
        <dbReference type="Pfam" id="PF15542"/>
    </source>
</evidence>
<dbReference type="Pfam" id="PF15542">
    <property type="entry name" value="Ntox50"/>
    <property type="match status" value="1"/>
</dbReference>
<proteinExistence type="predicted"/>
<dbReference type="AlphaFoldDB" id="A0A6L5Y7T2"/>
<organism evidence="2 3">
    <name type="scientific">Hornefia butyriciproducens</name>
    <dbReference type="NCBI Taxonomy" id="2652293"/>
    <lineage>
        <taxon>Bacteria</taxon>
        <taxon>Bacillati</taxon>
        <taxon>Bacillota</taxon>
        <taxon>Clostridia</taxon>
        <taxon>Peptostreptococcales</taxon>
        <taxon>Anaerovoracaceae</taxon>
        <taxon>Hornefia</taxon>
    </lineage>
</organism>
<dbReference type="RefSeq" id="WP_154574952.1">
    <property type="nucleotide sequence ID" value="NZ_VUMZ01000010.1"/>
</dbReference>
<sequence>MKIIGQHFEKGEWHETRRMKIFHSKKGIHIVPVKST</sequence>
<dbReference type="GeneID" id="303115951"/>
<evidence type="ECO:0000313" key="3">
    <source>
        <dbReference type="Proteomes" id="UP000474676"/>
    </source>
</evidence>
<dbReference type="EMBL" id="VUMZ01000010">
    <property type="protein sequence ID" value="MST52558.1"/>
    <property type="molecule type" value="Genomic_DNA"/>
</dbReference>
<protein>
    <recommendedName>
        <fullName evidence="1">Bacterial toxin 50 domain-containing protein</fullName>
    </recommendedName>
</protein>
<dbReference type="InterPro" id="IPR029100">
    <property type="entry name" value="Ntox50"/>
</dbReference>
<accession>A0A6L5Y7T2</accession>
<dbReference type="Proteomes" id="UP000474676">
    <property type="component" value="Unassembled WGS sequence"/>
</dbReference>
<feature type="domain" description="Bacterial toxin 50" evidence="1">
    <location>
        <begin position="2"/>
        <end position="32"/>
    </location>
</feature>